<reference evidence="1" key="1">
    <citation type="submission" date="2020-11" db="EMBL/GenBank/DDBJ databases">
        <authorList>
            <person name="Huang H.-J."/>
            <person name="Li J.-M."/>
        </authorList>
    </citation>
    <scope>NUCLEOTIDE SEQUENCE</scope>
    <source>
        <strain evidence="1">HU-S1</strain>
    </source>
</reference>
<sequence>MENTKLIVWNKLRAISGVIEEIKKKNTDKEGENTGLIHALSKAAKQHDLTNTTLLRRFANPVKDPDPLASTMISLSYKFPIMVKQDYAKEKLQADRARYSELISDQKNERKPGWVACKKELVEDYLTTCEKPNQSVMDTIDLLHLPESNKMAVYKSISWPDTEVNVGVLTAVKERVKLAKPLVEGVPTSDIILLIGKILQPHMEVKRSILNIYEQIKDIIPKYIPQSLGIMEQVSALINVFDPKERFIPKISSFDSSYFQIATMLYSCRWQLAEVKDLPRLKKSKLSLKRNIDGLCQNIVHLMFLYELEEPLRLAANIGYDSKSLRSYMEDDESTANFTNYMKALCGVEALNIFTFTTKYGFVTLRFMTSRYINIEREQEIHFVTAITQGRFKMTRLTCEILMRWTTFGELESLVKIFFYLFQLYQRGATVFPDIYLGAFSHCEDNQEYKKILQSRASIYDNRTNRWENERAKINSMTLTTISTNTSHMKVIIDDSFNADDPVVIKEVGVYGKQIPRFDSVNGVDVINISNFITSPALLPDEFCELLDITSSCIFEHSYAPFLRLIDFVHRFKGIFKYLFFDPEFHSKVMLDHHYLFSFLFRHDFDEVDYANLQHTCRSFLRNVMRGATFEKTRKELLALCVIFRGPYMGVFKRTFRTKQGFFVDLVFEQRTQNPKNVLWIDEDGHFRVFEEIINSFIEETARAQIIVSVYQDRYSGYRFEVSCGQVLTEVFPTIERAIEHLAPKENDAFAFAYDEGNLLKIVRDNRIRVVTSNSNDRLFKALKRSSLIPGPSSKRGRLE</sequence>
<organism evidence="1">
    <name type="scientific">Bemisia tabaci Quaranja-like virus 3</name>
    <dbReference type="NCBI Taxonomy" id="2840016"/>
    <lineage>
        <taxon>Viruses</taxon>
        <taxon>Riboviria</taxon>
        <taxon>Orthornavirae</taxon>
        <taxon>Negarnaviricota</taxon>
        <taxon>Polyploviricotina</taxon>
        <taxon>Insthoviricetes</taxon>
        <taxon>Articulavirales</taxon>
        <taxon>Orthomyxoviridae</taxon>
        <taxon>Quaranjavirus</taxon>
    </lineage>
</organism>
<name>A0A8E8KRL8_9ORTO</name>
<accession>A0A8E8KRL8</accession>
<dbReference type="EMBL" id="MW256692">
    <property type="protein sequence ID" value="QWC36499.1"/>
    <property type="molecule type" value="Viral_cRNA"/>
</dbReference>
<evidence type="ECO:0000313" key="1">
    <source>
        <dbReference type="EMBL" id="QWC36499.1"/>
    </source>
</evidence>
<proteinExistence type="predicted"/>
<reference evidence="1" key="2">
    <citation type="journal article" date="2021" name="NPJ Biofilms Microbiomes">
        <title>Diversity and infectivity of the RNA virome among different cryptic species of an agriculturally important insect vector: whitefly Bemisia tabaci.</title>
        <authorList>
            <person name="Huang H.J."/>
            <person name="Ye Z.X."/>
            <person name="Wang X."/>
            <person name="Yan X.T."/>
            <person name="Zhang Y."/>
            <person name="He Y.J."/>
            <person name="Qi Y.H."/>
            <person name="Zhang X.D."/>
            <person name="Zhuo J.C."/>
            <person name="Lu G."/>
            <person name="Lu J.B."/>
            <person name="Mao Q.Z."/>
            <person name="Sun Z.T."/>
            <person name="Yan F."/>
            <person name="Chen J.P."/>
            <person name="Zhang C.X."/>
            <person name="Li J.M."/>
        </authorList>
    </citation>
    <scope>NUCLEOTIDE SEQUENCE</scope>
    <source>
        <strain evidence="1">HU-S1</strain>
    </source>
</reference>
<protein>
    <submittedName>
        <fullName evidence="1">PB2</fullName>
    </submittedName>
</protein>